<keyword evidence="8 9" id="KW-0012">Acyltransferase</keyword>
<keyword evidence="2 9" id="KW-0698">rRNA processing</keyword>
<dbReference type="Gene3D" id="3.40.630.30">
    <property type="match status" value="1"/>
</dbReference>
<name>J4H195_9APHY</name>
<dbReference type="GO" id="GO:0005524">
    <property type="term" value="F:ATP binding"/>
    <property type="evidence" value="ECO:0007669"/>
    <property type="project" value="UniProtKB-UniRule"/>
</dbReference>
<protein>
    <recommendedName>
        <fullName evidence="9">RNA cytidine acetyltransferase</fullName>
        <ecNumber evidence="9">2.3.1.-</ecNumber>
    </recommendedName>
    <alternativeName>
        <fullName evidence="9">18S rRNA cytosine acetyltransferase</fullName>
    </alternativeName>
</protein>
<feature type="compositionally biased region" description="Basic and acidic residues" evidence="10">
    <location>
        <begin position="2390"/>
        <end position="2415"/>
    </location>
</feature>
<evidence type="ECO:0000259" key="13">
    <source>
        <dbReference type="Pfam" id="PF05127"/>
    </source>
</evidence>
<evidence type="ECO:0000256" key="2">
    <source>
        <dbReference type="ARBA" id="ARBA00022552"/>
    </source>
</evidence>
<feature type="binding site" evidence="9">
    <location>
        <position position="2088"/>
    </location>
    <ligand>
        <name>acetyl-CoA</name>
        <dbReference type="ChEBI" id="CHEBI:57288"/>
    </ligand>
</feature>
<dbReference type="GO" id="GO:0051391">
    <property type="term" value="P:tRNA acetylation"/>
    <property type="evidence" value="ECO:0007669"/>
    <property type="project" value="UniProtKB-UniRule"/>
</dbReference>
<dbReference type="Pfam" id="PF13725">
    <property type="entry name" value="tRNA_bind_2"/>
    <property type="match status" value="1"/>
</dbReference>
<dbReference type="Pfam" id="PF13718">
    <property type="entry name" value="GNAT_acetyltr_2"/>
    <property type="match status" value="1"/>
</dbReference>
<dbReference type="Gene3D" id="3.40.50.11040">
    <property type="match status" value="1"/>
</dbReference>
<feature type="domain" description="Rad21/Rec8-like protein N-terminal" evidence="12">
    <location>
        <begin position="652"/>
        <end position="751"/>
    </location>
</feature>
<proteinExistence type="inferred from homology"/>
<feature type="region of interest" description="Disordered" evidence="10">
    <location>
        <begin position="126"/>
        <end position="148"/>
    </location>
</feature>
<evidence type="ECO:0000313" key="17">
    <source>
        <dbReference type="EMBL" id="CCL99539.1"/>
    </source>
</evidence>
<dbReference type="Gene3D" id="3.40.50.300">
    <property type="entry name" value="P-loop containing nucleotide triphosphate hydrolases"/>
    <property type="match status" value="1"/>
</dbReference>
<feature type="transmembrane region" description="Helical" evidence="11">
    <location>
        <begin position="367"/>
        <end position="385"/>
    </location>
</feature>
<feature type="compositionally biased region" description="Basic and acidic residues" evidence="10">
    <location>
        <begin position="1165"/>
        <end position="1177"/>
    </location>
</feature>
<dbReference type="InterPro" id="IPR000182">
    <property type="entry name" value="GNAT_dom"/>
</dbReference>
<keyword evidence="11" id="KW-0472">Membrane</keyword>
<comment type="catalytic activity">
    <reaction evidence="9">
        <text>a cytidine in 18S rRNA + acetyl-CoA + ATP + H2O = an N(4)-acetylcytidine in 18S rRNA + ADP + phosphate + CoA + H(+)</text>
        <dbReference type="Rhea" id="RHEA:51424"/>
        <dbReference type="Rhea" id="RHEA-COMP:13575"/>
        <dbReference type="Rhea" id="RHEA-COMP:13576"/>
        <dbReference type="ChEBI" id="CHEBI:15377"/>
        <dbReference type="ChEBI" id="CHEBI:15378"/>
        <dbReference type="ChEBI" id="CHEBI:30616"/>
        <dbReference type="ChEBI" id="CHEBI:43474"/>
        <dbReference type="ChEBI" id="CHEBI:57287"/>
        <dbReference type="ChEBI" id="CHEBI:57288"/>
        <dbReference type="ChEBI" id="CHEBI:74900"/>
        <dbReference type="ChEBI" id="CHEBI:82748"/>
        <dbReference type="ChEBI" id="CHEBI:456216"/>
    </reaction>
</comment>
<dbReference type="RefSeq" id="XP_012178822.1">
    <property type="nucleotide sequence ID" value="XM_012323432.1"/>
</dbReference>
<feature type="compositionally biased region" description="Low complexity" evidence="10">
    <location>
        <begin position="474"/>
        <end position="485"/>
    </location>
</feature>
<feature type="domain" description="Possible tRNA binding" evidence="16">
    <location>
        <begin position="2125"/>
        <end position="2360"/>
    </location>
</feature>
<evidence type="ECO:0000256" key="8">
    <source>
        <dbReference type="ARBA" id="ARBA00023315"/>
    </source>
</evidence>
<accession>J4H195</accession>
<feature type="region of interest" description="Disordered" evidence="10">
    <location>
        <begin position="992"/>
        <end position="1016"/>
    </location>
</feature>
<dbReference type="GO" id="GO:0000049">
    <property type="term" value="F:tRNA binding"/>
    <property type="evidence" value="ECO:0007669"/>
    <property type="project" value="TreeGrafter"/>
</dbReference>
<dbReference type="EMBL" id="HE796939">
    <property type="protein sequence ID" value="CCL99539.1"/>
    <property type="molecule type" value="Genomic_DNA"/>
</dbReference>
<dbReference type="Pfam" id="PF05127">
    <property type="entry name" value="NAT10_TcmA_helicase"/>
    <property type="match status" value="1"/>
</dbReference>
<dbReference type="InterPro" id="IPR013562">
    <property type="entry name" value="TmcA/NAT10_N"/>
</dbReference>
<keyword evidence="18" id="KW-1185">Reference proteome</keyword>
<dbReference type="InterPro" id="IPR027417">
    <property type="entry name" value="P-loop_NTPase"/>
</dbReference>
<evidence type="ECO:0000256" key="3">
    <source>
        <dbReference type="ARBA" id="ARBA00022679"/>
    </source>
</evidence>
<feature type="region of interest" description="Disordered" evidence="10">
    <location>
        <begin position="1"/>
        <end position="59"/>
    </location>
</feature>
<dbReference type="HAMAP" id="MF_03211">
    <property type="entry name" value="RNA_acetyltr_Nat10"/>
    <property type="match status" value="1"/>
</dbReference>
<dbReference type="FunFam" id="3.40.50.11040:FF:000002">
    <property type="entry name" value="RNA cytidine acetyltransferase"/>
    <property type="match status" value="1"/>
</dbReference>
<dbReference type="EC" id="2.3.1.-" evidence="9"/>
<evidence type="ECO:0000259" key="16">
    <source>
        <dbReference type="Pfam" id="PF13725"/>
    </source>
</evidence>
<feature type="region of interest" description="Disordered" evidence="10">
    <location>
        <begin position="1152"/>
        <end position="1197"/>
    </location>
</feature>
<gene>
    <name evidence="9" type="primary">NAT10</name>
    <name evidence="17" type="ORF">FIBRA_01557</name>
</gene>
<dbReference type="OrthoDB" id="10067491at2759"/>
<feature type="compositionally biased region" description="Basic residues" evidence="10">
    <location>
        <begin position="2416"/>
        <end position="2427"/>
    </location>
</feature>
<dbReference type="PANTHER" id="PTHR10925">
    <property type="entry name" value="N-ACETYLTRANSFERASE 10"/>
    <property type="match status" value="1"/>
</dbReference>
<evidence type="ECO:0000256" key="7">
    <source>
        <dbReference type="ARBA" id="ARBA00023242"/>
    </source>
</evidence>
<comment type="catalytic activity">
    <reaction evidence="9">
        <text>a cytidine in tRNA + acetyl-CoA + ATP + H2O = an N(4)-acetylcytidine in tRNA + ADP + phosphate + CoA + H(+)</text>
        <dbReference type="Rhea" id="RHEA:53876"/>
        <dbReference type="Rhea" id="RHEA-COMP:13670"/>
        <dbReference type="Rhea" id="RHEA-COMP:13671"/>
        <dbReference type="ChEBI" id="CHEBI:15377"/>
        <dbReference type="ChEBI" id="CHEBI:15378"/>
        <dbReference type="ChEBI" id="CHEBI:30616"/>
        <dbReference type="ChEBI" id="CHEBI:43474"/>
        <dbReference type="ChEBI" id="CHEBI:57287"/>
        <dbReference type="ChEBI" id="CHEBI:57288"/>
        <dbReference type="ChEBI" id="CHEBI:74900"/>
        <dbReference type="ChEBI" id="CHEBI:82748"/>
        <dbReference type="ChEBI" id="CHEBI:456216"/>
    </reaction>
</comment>
<dbReference type="Pfam" id="PF04825">
    <property type="entry name" value="Rad21_Rec8_N"/>
    <property type="match status" value="1"/>
</dbReference>
<feature type="compositionally biased region" description="Polar residues" evidence="10">
    <location>
        <begin position="1001"/>
        <end position="1012"/>
    </location>
</feature>
<dbReference type="HOGENOM" id="CLU_229075_0_0_1"/>
<comment type="function">
    <text evidence="9">RNA cytidine acetyltransferase with specificity toward both 18S rRNA and tRNAs. Catalyzes the formation of N(4)-acetylcytidine (ac4C) in 18S rRNA. Required for early nucleolar cleavages of precursor rRNA at sites A0, A1 and A2 during 18S rRNA synthesis. Catalyzes the formation of ac4C in serine and leucine tRNAs. Requires the tRNA-binding adapter protein TAN1 for full tRNA acetyltransferase activity but not for 18S rRNA acetylation.</text>
</comment>
<feature type="compositionally biased region" description="Basic residues" evidence="10">
    <location>
        <begin position="817"/>
        <end position="831"/>
    </location>
</feature>
<keyword evidence="11" id="KW-0812">Transmembrane</keyword>
<evidence type="ECO:0000259" key="15">
    <source>
        <dbReference type="Pfam" id="PF13718"/>
    </source>
</evidence>
<keyword evidence="11" id="KW-1133">Transmembrane helix</keyword>
<dbReference type="GO" id="GO:0005730">
    <property type="term" value="C:nucleolus"/>
    <property type="evidence" value="ECO:0007669"/>
    <property type="project" value="UniProtKB-SubCell"/>
</dbReference>
<evidence type="ECO:0000256" key="11">
    <source>
        <dbReference type="SAM" id="Phobius"/>
    </source>
</evidence>
<dbReference type="STRING" id="599839.J4H195"/>
<evidence type="ECO:0000313" key="18">
    <source>
        <dbReference type="Proteomes" id="UP000006352"/>
    </source>
</evidence>
<feature type="region of interest" description="Disordered" evidence="10">
    <location>
        <begin position="2383"/>
        <end position="2427"/>
    </location>
</feature>
<evidence type="ECO:0000259" key="14">
    <source>
        <dbReference type="Pfam" id="PF08351"/>
    </source>
</evidence>
<dbReference type="InterPro" id="IPR032672">
    <property type="entry name" value="TmcA/NAT10/Kre33"/>
</dbReference>
<dbReference type="GO" id="GO:0030686">
    <property type="term" value="C:90S preribosome"/>
    <property type="evidence" value="ECO:0007669"/>
    <property type="project" value="TreeGrafter"/>
</dbReference>
<keyword evidence="7 9" id="KW-0539">Nucleus</keyword>
<dbReference type="InterPro" id="IPR006910">
    <property type="entry name" value="Rad21_Rec8_N"/>
</dbReference>
<dbReference type="GO" id="GO:1990883">
    <property type="term" value="F:18S rRNA cytidine N-acetyltransferase activity"/>
    <property type="evidence" value="ECO:0007669"/>
    <property type="project" value="TreeGrafter"/>
</dbReference>
<keyword evidence="6 9" id="KW-0067">ATP-binding</keyword>
<evidence type="ECO:0000256" key="1">
    <source>
        <dbReference type="ARBA" id="ARBA00004604"/>
    </source>
</evidence>
<keyword evidence="4 9" id="KW-0819">tRNA processing</keyword>
<feature type="compositionally biased region" description="Low complexity" evidence="10">
    <location>
        <begin position="1800"/>
        <end position="1812"/>
    </location>
</feature>
<feature type="region of interest" description="Disordered" evidence="10">
    <location>
        <begin position="454"/>
        <end position="486"/>
    </location>
</feature>
<organism evidence="17 18">
    <name type="scientific">Fibroporia radiculosa</name>
    <dbReference type="NCBI Taxonomy" id="599839"/>
    <lineage>
        <taxon>Eukaryota</taxon>
        <taxon>Fungi</taxon>
        <taxon>Dikarya</taxon>
        <taxon>Basidiomycota</taxon>
        <taxon>Agaricomycotina</taxon>
        <taxon>Agaricomycetes</taxon>
        <taxon>Polyporales</taxon>
        <taxon>Fibroporiaceae</taxon>
        <taxon>Fibroporia</taxon>
    </lineage>
</organism>
<feature type="binding site" evidence="9">
    <location>
        <position position="1829"/>
    </location>
    <ligand>
        <name>ATP</name>
        <dbReference type="ChEBI" id="CHEBI:30616"/>
    </ligand>
</feature>
<keyword evidence="3 9" id="KW-0808">Transferase</keyword>
<dbReference type="InterPro" id="IPR027992">
    <property type="entry name" value="tRNA_bind_dom"/>
</dbReference>
<evidence type="ECO:0000256" key="6">
    <source>
        <dbReference type="ARBA" id="ARBA00022840"/>
    </source>
</evidence>
<feature type="binding site" evidence="9">
    <location>
        <begin position="1996"/>
        <end position="2002"/>
    </location>
    <ligand>
        <name>acetyl-CoA</name>
        <dbReference type="ChEBI" id="CHEBI:57288"/>
    </ligand>
</feature>
<dbReference type="Proteomes" id="UP000006352">
    <property type="component" value="Unassembled WGS sequence"/>
</dbReference>
<comment type="subunit">
    <text evidence="9">Interacts with TAN1.</text>
</comment>
<dbReference type="GeneID" id="24094450"/>
<dbReference type="InterPro" id="IPR007807">
    <property type="entry name" value="TcmA/NAT10_helicase"/>
</dbReference>
<dbReference type="PANTHER" id="PTHR10925:SF5">
    <property type="entry name" value="RNA CYTIDINE ACETYLTRANSFERASE"/>
    <property type="match status" value="1"/>
</dbReference>
<dbReference type="InParanoid" id="J4H195"/>
<feature type="domain" description="N-acetyltransferase" evidence="15">
    <location>
        <begin position="1888"/>
        <end position="2115"/>
    </location>
</feature>
<feature type="compositionally biased region" description="Acidic residues" evidence="10">
    <location>
        <begin position="804"/>
        <end position="813"/>
    </location>
</feature>
<feature type="region of interest" description="Disordered" evidence="10">
    <location>
        <begin position="1240"/>
        <end position="1265"/>
    </location>
</feature>
<evidence type="ECO:0000256" key="5">
    <source>
        <dbReference type="ARBA" id="ARBA00022741"/>
    </source>
</evidence>
<sequence length="2427" mass="269321">MRDASRPVPPKLPPRQRVSEPAVAAQPSLCMPAPDELDVSVPAPGAFEPPSSLEDDPEENLTQVQLRKLLEDEEIDRFLHLFSAYVREARVSNFSQQASSVQTEEQLPCSGADVLEAEETGDWVPLKQSATTPSETPPPYTPSQSTKERSISEQIALDYVVPRLPPASPPPPSFTLQRLQLAVQRNFLAFNSMDSPMVMHLIQLATWQDTQTSRYYCFAYWFLWYHNFLLPSLILRLLYSLIYHKLHPFPTLGEIRNHRREVARADELSVALTSRLAASPTYDVQDVWKLFKEMNRTRKQKKVAKSKMQGIVPMAAASEVDTQEAQVEVEDLPLAQDVDPKQLVLSTLNHLADLHERVKNIFLWRKPSASLLCGMILFATFFFTLLPAKYLVKICGFAFGMCFWHVVPIVAAIPPEDRARMPIPLHDVPTDADYAMELISQRVALGLDIKPRRSSKDDNQFGDSEISSLRGEESQGSSQAGSSSAVDWKKWGNRVAATKSHTGNVKKMFQDGQWKRPENWMALNPLAPKEALPRDTTPLRVQTYTFPAQYAKSSGLITLTSDTFHFTSLLSSSAKLSIPLADVRSVKKTGPMRGLNVQWARAGLNGQMEEREEKFFWEGALARSFFLRAPVCTALLFIPRTLHLPQVTPIEMFFTPELLEKRESGFGLLWLAATLGAKSSFKKLPKRSVLTADIAQLCGLIAEPAEPLALRLSSNLMIGVARVYKGVKQEIFLTDVTTCFTSLKKVVHEMHSSTEGSAGLQMGQPSLRPDILTIVEDPGTAFALNFDAMFGDWDDGAQDRGNSDAEESDDEFDPITKKGKHKAKGKAKAKTRPPSSALSENPRVNLHTLEENYEHLFSGSFDASFNGSGLGGIVVSSGNTEGGFGFGNDLFDLPEGIDFSREIGDELARELGEGWGASPDKGKNGMDVDPFMDPADGALEMDFQFENLDNGGLLNHVADNVSQRREIQTYDARDSSQDDMVVVQLSPLGPNQDVSDDLQLGASNNEAPTAPTQKKAKRVRLLLDARTELTDEELKAARENYLEGQDTLRRNIAQKRIEKESGKLIEDILWGVPRGLDAPILADFWTENFKVQVEAQAGTLHIESQEPPAKRRRLNEQDRDEDYVNKVEVRLNEQNNNNVDTGFMIDDLNDMDHPEGVQEGPTWDLDSRMRSSEEPGQARHISRPPSLFGGQLEIGGPGPDFLSGSQKSALFPWDNAGISSSVNGASLDFGSMRQSFTRADTALRGSSVSSRRESSLQPGRLQGSPLDFGVRHSQIPGEDPAAFDSQQSDLNIMALERHSFNFLEYAKMQLQTFPSATSTLTFDDVVPKVTSTPHVAAAAFYHCLVCKRLVLEPMRKQLDPRLPILINNNVKKNHRSFIVLVGDKGRDQIVNLHFLLSQARVSARPSVLWCYKKELGFTSHRKKREAKIKRDVKRGIREPNEQDPFEIFITVTDIRYTFYKESHKILGQTYGMCVLQDFEAITPNLLARTIETVEGGGLVVILLKTMASLRQLYTMTMDVHARYRTSAHDTVVARFNERFILSLGSCEDCLVLDDELNVLPLSRGKDIVPLEEERGKGKAESELNDLKDSLADTKPIGDLVKLAKTIDQGQAILTFVDAIAEKTLSSTVALTAARGRGKSAALGLAIAAALSHGYSNIFVTSPSPENLKTLFEFIFKGMDVLGYEEHLDYDIAQSTNPDFNKAIVRVNVFRQHRQTIQYIQPQDAHVLGQAELVIIDEAAAIPLPLVRNLLGPYLVFMASTINGYEGTGRSLSLKLIQQLRENTRPSLTKDAAPEEDGTTAASSSSKKVLAKAPPKARSLREIKLETPIRYAPDDKVEKWLNGLLCLDATLTPSQGVHSTPHPSQCELFYVSRDTLFSYHPASEVFLQRMMALYVASHYKNQPNDLQLLSDAPAHHLFVLLPPIKDDESRLPEPLVVLQVALEGNISRQAILDGLSRGFRAGGDMIPWLVAQQFQENRFAQLSGARIVRIATHPDYANMGYGARALQALNSFYSGEYFNLDEVSQPELSYPDPAVIDDATTLLTDIPTIRSATAMPPLLRRLTERKPEMLDYLGVSYGLTPQLLRFWKRAGYVPLYVRQTTSELTGEHTCVMVRGLNTSTDEELQWLGEFAKDFRRRFLSLLSFKFREFGSVTALSILEAANNGAKRLAQDSAKELYNTELSMLLSPFDLKRLESYANNTLDYHVVLDLLPTVAALYFEKRLGDDVHLSAVQSSILLALGLQRKTIEEVEAELQVPVSQALALFAKVIKKISKRLLDVQRAAVSAEIADASTATAAATRVDGGVGATNWKPVETSLEAELKDAGDEATRALREKQREMIGSLDLSKYAIDDGSVADWSAAEAQVARLASGGGGKSTVVSVKATGAVTSQKRKAEEGEGGDKVNEGKRRHVDKEKEKKGARRTMKKAKR</sequence>
<feature type="region of interest" description="Disordered" evidence="10">
    <location>
        <begin position="1101"/>
        <end position="1120"/>
    </location>
</feature>
<evidence type="ECO:0000256" key="4">
    <source>
        <dbReference type="ARBA" id="ARBA00022694"/>
    </source>
</evidence>
<dbReference type="InterPro" id="IPR033688">
    <property type="entry name" value="NAT10"/>
</dbReference>
<dbReference type="Pfam" id="PF08351">
    <property type="entry name" value="TmcA_N"/>
    <property type="match status" value="1"/>
</dbReference>
<evidence type="ECO:0000256" key="9">
    <source>
        <dbReference type="HAMAP-Rule" id="MF_03211"/>
    </source>
</evidence>
<feature type="domain" description="TcmA/NAT10 helicase" evidence="13">
    <location>
        <begin position="1630"/>
        <end position="1847"/>
    </location>
</feature>
<feature type="region of interest" description="Disordered" evidence="10">
    <location>
        <begin position="1784"/>
        <end position="1812"/>
    </location>
</feature>
<dbReference type="GO" id="GO:1904812">
    <property type="term" value="P:rRNA acetylation involved in maturation of SSU-rRNA"/>
    <property type="evidence" value="ECO:0007669"/>
    <property type="project" value="InterPro"/>
</dbReference>
<feature type="transmembrane region" description="Helical" evidence="11">
    <location>
        <begin position="391"/>
        <end position="413"/>
    </location>
</feature>
<feature type="region of interest" description="Disordered" evidence="10">
    <location>
        <begin position="795"/>
        <end position="843"/>
    </location>
</feature>
<feature type="domain" description="TmcA/NAT10 N-terminal" evidence="14">
    <location>
        <begin position="1365"/>
        <end position="1553"/>
    </location>
</feature>
<feature type="binding site" evidence="9">
    <location>
        <begin position="1989"/>
        <end position="1991"/>
    </location>
    <ligand>
        <name>acetyl-CoA</name>
        <dbReference type="ChEBI" id="CHEBI:57288"/>
    </ligand>
</feature>
<reference evidence="17 18" key="1">
    <citation type="journal article" date="2012" name="Appl. Environ. Microbiol.">
        <title>Short-read sequencing for genomic analysis of the brown rot fungus Fibroporia radiculosa.</title>
        <authorList>
            <person name="Tang J.D."/>
            <person name="Perkins A.D."/>
            <person name="Sonstegard T.S."/>
            <person name="Schroeder S.G."/>
            <person name="Burgess S.C."/>
            <person name="Diehl S.V."/>
        </authorList>
    </citation>
    <scope>NUCLEOTIDE SEQUENCE [LARGE SCALE GENOMIC DNA]</scope>
    <source>
        <strain evidence="17 18">TFFH 294</strain>
    </source>
</reference>
<comment type="subcellular location">
    <subcellularLocation>
        <location evidence="1 9">Nucleus</location>
        <location evidence="1 9">Nucleolus</location>
    </subcellularLocation>
</comment>
<evidence type="ECO:0000259" key="12">
    <source>
        <dbReference type="Pfam" id="PF04825"/>
    </source>
</evidence>
<keyword evidence="5 9" id="KW-0547">Nucleotide-binding</keyword>
<feature type="binding site" evidence="9">
    <location>
        <begin position="1635"/>
        <end position="1644"/>
    </location>
    <ligand>
        <name>ATP</name>
        <dbReference type="ChEBI" id="CHEBI:30616"/>
    </ligand>
</feature>
<comment type="similarity">
    <text evidence="9">Belongs to the RNA cytidine acetyltransferase family. NAT10 subfamily.</text>
</comment>
<dbReference type="GO" id="GO:0051392">
    <property type="term" value="F:tRNA cytidine N4-acetyltransferase activity"/>
    <property type="evidence" value="ECO:0007669"/>
    <property type="project" value="RHEA"/>
</dbReference>
<evidence type="ECO:0000256" key="10">
    <source>
        <dbReference type="SAM" id="MobiDB-lite"/>
    </source>
</evidence>